<dbReference type="EMBL" id="CAJHIA010000008">
    <property type="protein sequence ID" value="CAD6442381.1"/>
    <property type="molecule type" value="Genomic_DNA"/>
</dbReference>
<dbReference type="Proteomes" id="UP000624404">
    <property type="component" value="Unassembled WGS sequence"/>
</dbReference>
<evidence type="ECO:0000313" key="2">
    <source>
        <dbReference type="EMBL" id="CAD6442381.1"/>
    </source>
</evidence>
<dbReference type="AlphaFoldDB" id="A0A8H2ZLN3"/>
<gene>
    <name evidence="2" type="ORF">SCLTRI_LOCUS2173</name>
</gene>
<evidence type="ECO:0000313" key="3">
    <source>
        <dbReference type="Proteomes" id="UP000624404"/>
    </source>
</evidence>
<feature type="transmembrane region" description="Helical" evidence="1">
    <location>
        <begin position="16"/>
        <end position="32"/>
    </location>
</feature>
<accession>A0A8H2ZLN3</accession>
<evidence type="ECO:0000256" key="1">
    <source>
        <dbReference type="SAM" id="Phobius"/>
    </source>
</evidence>
<comment type="caution">
    <text evidence="2">The sequence shown here is derived from an EMBL/GenBank/DDBJ whole genome shotgun (WGS) entry which is preliminary data.</text>
</comment>
<keyword evidence="1" id="KW-0812">Transmembrane</keyword>
<name>A0A8H2ZLN3_9HELO</name>
<sequence length="73" mass="8299">MVANTLPVSSYTYIEYQYMISTIASIVTLVLLQPNVLYSMESSVPVSSIFPVYYKRCAARCTLYKVFCSSFFV</sequence>
<keyword evidence="1" id="KW-0472">Membrane</keyword>
<reference evidence="2" key="1">
    <citation type="submission" date="2020-10" db="EMBL/GenBank/DDBJ databases">
        <authorList>
            <person name="Kusch S."/>
        </authorList>
    </citation>
    <scope>NUCLEOTIDE SEQUENCE</scope>
    <source>
        <strain evidence="2">SwB9</strain>
    </source>
</reference>
<keyword evidence="1" id="KW-1133">Transmembrane helix</keyword>
<keyword evidence="3" id="KW-1185">Reference proteome</keyword>
<proteinExistence type="predicted"/>
<organism evidence="2 3">
    <name type="scientific">Sclerotinia trifoliorum</name>
    <dbReference type="NCBI Taxonomy" id="28548"/>
    <lineage>
        <taxon>Eukaryota</taxon>
        <taxon>Fungi</taxon>
        <taxon>Dikarya</taxon>
        <taxon>Ascomycota</taxon>
        <taxon>Pezizomycotina</taxon>
        <taxon>Leotiomycetes</taxon>
        <taxon>Helotiales</taxon>
        <taxon>Sclerotiniaceae</taxon>
        <taxon>Sclerotinia</taxon>
    </lineage>
</organism>
<protein>
    <submittedName>
        <fullName evidence="2">9e30f3ef-cb3d-4213-89ed-8c1d97e77f79</fullName>
    </submittedName>
</protein>